<keyword evidence="1" id="KW-0472">Membrane</keyword>
<evidence type="ECO:0000313" key="2">
    <source>
        <dbReference type="EMBL" id="MBV6343077.1"/>
    </source>
</evidence>
<feature type="non-terminal residue" evidence="2">
    <location>
        <position position="119"/>
    </location>
</feature>
<organism evidence="2 3">
    <name type="scientific">Candidatus Magnetobacterium casense</name>
    <dbReference type="NCBI Taxonomy" id="1455061"/>
    <lineage>
        <taxon>Bacteria</taxon>
        <taxon>Pseudomonadati</taxon>
        <taxon>Nitrospirota</taxon>
        <taxon>Thermodesulfovibrionia</taxon>
        <taxon>Thermodesulfovibrionales</taxon>
        <taxon>Candidatus Magnetobacteriaceae</taxon>
        <taxon>Candidatus Magnetobacterium</taxon>
    </lineage>
</organism>
<evidence type="ECO:0008006" key="4">
    <source>
        <dbReference type="Google" id="ProtNLM"/>
    </source>
</evidence>
<gene>
    <name evidence="2" type="ORF">HWQ67_15965</name>
</gene>
<evidence type="ECO:0000313" key="3">
    <source>
        <dbReference type="Proteomes" id="UP001196980"/>
    </source>
</evidence>
<protein>
    <recommendedName>
        <fullName evidence="4">Secreted protein</fullName>
    </recommendedName>
</protein>
<keyword evidence="3" id="KW-1185">Reference proteome</keyword>
<dbReference type="Proteomes" id="UP001196980">
    <property type="component" value="Unassembled WGS sequence"/>
</dbReference>
<feature type="transmembrane region" description="Helical" evidence="1">
    <location>
        <begin position="6"/>
        <end position="32"/>
    </location>
</feature>
<dbReference type="EMBL" id="JABXWD010000436">
    <property type="protein sequence ID" value="MBV6343077.1"/>
    <property type="molecule type" value="Genomic_DNA"/>
</dbReference>
<evidence type="ECO:0000256" key="1">
    <source>
        <dbReference type="SAM" id="Phobius"/>
    </source>
</evidence>
<sequence length="119" mass="12462">MSHKTLIATFSVGMVMLLVLIAALTIDVNLYAGDGPKEEGKLTIGFGDVVTLTIGPEQAYADVTPDYTCDGASDDVQFQAALNDLPAGGGKIVVFGGTYDFDVNVTRAIGNVIWEGVGY</sequence>
<keyword evidence="1" id="KW-0812">Transmembrane</keyword>
<keyword evidence="1" id="KW-1133">Transmembrane helix</keyword>
<proteinExistence type="predicted"/>
<comment type="caution">
    <text evidence="2">The sequence shown here is derived from an EMBL/GenBank/DDBJ whole genome shotgun (WGS) entry which is preliminary data.</text>
</comment>
<accession>A0ABS6S2K9</accession>
<reference evidence="2 3" key="1">
    <citation type="journal article" date="2020" name="J Geophys Res Biogeosci">
        <title>Magnetotaxis as an Adaptation to Enable Bacterial Shuttling of Microbial Sulfur and Sulfur Cycling Across Aquatic Oxic#Anoxic Interfaces.</title>
        <authorList>
            <person name="Li J."/>
            <person name="Liu P."/>
            <person name="Wang J."/>
            <person name="Roberts A.P."/>
            <person name="Pan Y."/>
        </authorList>
    </citation>
    <scope>NUCLEOTIDE SEQUENCE [LARGE SCALE GENOMIC DNA]</scope>
    <source>
        <strain evidence="2 3">MYR-1_YQ</strain>
    </source>
</reference>
<name>A0ABS6S2K9_9BACT</name>